<protein>
    <submittedName>
        <fullName evidence="1">Uncharacterized protein</fullName>
    </submittedName>
</protein>
<comment type="caution">
    <text evidence="1">The sequence shown here is derived from an EMBL/GenBank/DDBJ whole genome shotgun (WGS) entry which is preliminary data.</text>
</comment>
<evidence type="ECO:0000313" key="2">
    <source>
        <dbReference type="Proteomes" id="UP000193391"/>
    </source>
</evidence>
<dbReference type="Proteomes" id="UP000193391">
    <property type="component" value="Unassembled WGS sequence"/>
</dbReference>
<dbReference type="RefSeq" id="WP_085579361.1">
    <property type="nucleotide sequence ID" value="NZ_JFKA01000001.1"/>
</dbReference>
<sequence length="96" mass="10181">MSDLTNLISAAISAFSALDAHYQAANITQKTTLAASRNQAANAVIKLRDRQVAQDITINPADITKINALTAKVQNGAALQAGLTEFLDIVKNYVPV</sequence>
<organism evidence="1 2">
    <name type="scientific">Thalassospira mesophila</name>
    <dbReference type="NCBI Taxonomy" id="1293891"/>
    <lineage>
        <taxon>Bacteria</taxon>
        <taxon>Pseudomonadati</taxon>
        <taxon>Pseudomonadota</taxon>
        <taxon>Alphaproteobacteria</taxon>
        <taxon>Rhodospirillales</taxon>
        <taxon>Thalassospiraceae</taxon>
        <taxon>Thalassospira</taxon>
    </lineage>
</organism>
<reference evidence="1 2" key="1">
    <citation type="submission" date="2014-03" db="EMBL/GenBank/DDBJ databases">
        <title>The draft genome sequence of Thalassospira mesophila JCM 18969.</title>
        <authorList>
            <person name="Lai Q."/>
            <person name="Shao Z."/>
        </authorList>
    </citation>
    <scope>NUCLEOTIDE SEQUENCE [LARGE SCALE GENOMIC DNA]</scope>
    <source>
        <strain evidence="1 2">JCM 18969</strain>
    </source>
</reference>
<dbReference type="OrthoDB" id="7364080at2"/>
<gene>
    <name evidence="1" type="ORF">TMES_03380</name>
</gene>
<dbReference type="AlphaFoldDB" id="A0A1Y2L4J6"/>
<proteinExistence type="predicted"/>
<evidence type="ECO:0000313" key="1">
    <source>
        <dbReference type="EMBL" id="OSQ40747.1"/>
    </source>
</evidence>
<keyword evidence="2" id="KW-1185">Reference proteome</keyword>
<dbReference type="EMBL" id="JFKA01000001">
    <property type="protein sequence ID" value="OSQ40747.1"/>
    <property type="molecule type" value="Genomic_DNA"/>
</dbReference>
<name>A0A1Y2L4J6_9PROT</name>
<accession>A0A1Y2L4J6</accession>